<evidence type="ECO:0000313" key="15">
    <source>
        <dbReference type="Proteomes" id="UP000602087"/>
    </source>
</evidence>
<feature type="compositionally biased region" description="Basic and acidic residues" evidence="11">
    <location>
        <begin position="429"/>
        <end position="450"/>
    </location>
</feature>
<dbReference type="GO" id="GO:0051258">
    <property type="term" value="P:protein polymerization"/>
    <property type="evidence" value="ECO:0007669"/>
    <property type="project" value="UniProtKB-UniRule"/>
</dbReference>
<dbReference type="Gene3D" id="3.30.1330.20">
    <property type="entry name" value="Tubulin/FtsZ, C-terminal domain"/>
    <property type="match status" value="1"/>
</dbReference>
<comment type="similarity">
    <text evidence="1 8 10">Belongs to the FtsZ family.</text>
</comment>
<dbReference type="PROSITE" id="PS01134">
    <property type="entry name" value="FTSZ_1"/>
    <property type="match status" value="1"/>
</dbReference>
<comment type="subunit">
    <text evidence="8">Homodimer. Polymerizes to form a dynamic ring structure in a strictly GTP-dependent manner. Interacts directly with several other division proteins.</text>
</comment>
<dbReference type="InterPro" id="IPR000158">
    <property type="entry name" value="Cell_div_FtsZ"/>
</dbReference>
<evidence type="ECO:0000256" key="7">
    <source>
        <dbReference type="ARBA" id="ARBA00023306"/>
    </source>
</evidence>
<feature type="domain" description="Tubulin/FtsZ 2-layer sandwich" evidence="13">
    <location>
        <begin position="204"/>
        <end position="321"/>
    </location>
</feature>
<dbReference type="CDD" id="cd02201">
    <property type="entry name" value="FtsZ_type1"/>
    <property type="match status" value="1"/>
</dbReference>
<accession>A0A934ICS3</accession>
<evidence type="ECO:0000256" key="5">
    <source>
        <dbReference type="ARBA" id="ARBA00023134"/>
    </source>
</evidence>
<feature type="region of interest" description="Disordered" evidence="11">
    <location>
        <begin position="313"/>
        <end position="351"/>
    </location>
</feature>
<dbReference type="FunFam" id="3.30.1330.20:FF:000005">
    <property type="entry name" value="Cell division protein FtsZ"/>
    <property type="match status" value="1"/>
</dbReference>
<dbReference type="GO" id="GO:0005737">
    <property type="term" value="C:cytoplasm"/>
    <property type="evidence" value="ECO:0007669"/>
    <property type="project" value="UniProtKB-SubCell"/>
</dbReference>
<comment type="caution">
    <text evidence="14">The sequence shown here is derived from an EMBL/GenBank/DDBJ whole genome shotgun (WGS) entry which is preliminary data.</text>
</comment>
<evidence type="ECO:0000256" key="9">
    <source>
        <dbReference type="NCBIfam" id="TIGR00065"/>
    </source>
</evidence>
<evidence type="ECO:0000259" key="13">
    <source>
        <dbReference type="SMART" id="SM00865"/>
    </source>
</evidence>
<dbReference type="PROSITE" id="PS01135">
    <property type="entry name" value="FTSZ_2"/>
    <property type="match status" value="1"/>
</dbReference>
<dbReference type="GO" id="GO:0005525">
    <property type="term" value="F:GTP binding"/>
    <property type="evidence" value="ECO:0007669"/>
    <property type="project" value="UniProtKB-UniRule"/>
</dbReference>
<dbReference type="PRINTS" id="PR00423">
    <property type="entry name" value="CELLDVISFTSZ"/>
</dbReference>
<dbReference type="Pfam" id="PF12327">
    <property type="entry name" value="FtsZ_C"/>
    <property type="match status" value="1"/>
</dbReference>
<keyword evidence="7 8" id="KW-0131">Cell cycle</keyword>
<keyword evidence="15" id="KW-1185">Reference proteome</keyword>
<dbReference type="EMBL" id="JAEINH010000008">
    <property type="protein sequence ID" value="MBI9115461.1"/>
    <property type="molecule type" value="Genomic_DNA"/>
</dbReference>
<dbReference type="InterPro" id="IPR003008">
    <property type="entry name" value="Tubulin_FtsZ_GTPase"/>
</dbReference>
<keyword evidence="6 8" id="KW-0717">Septation</keyword>
<keyword evidence="4 8" id="KW-0547">Nucleotide-binding</keyword>
<feature type="compositionally biased region" description="Low complexity" evidence="11">
    <location>
        <begin position="333"/>
        <end position="342"/>
    </location>
</feature>
<dbReference type="InterPro" id="IPR008280">
    <property type="entry name" value="Tub_FtsZ_C"/>
</dbReference>
<feature type="binding site" evidence="8">
    <location>
        <position position="184"/>
    </location>
    <ligand>
        <name>GTP</name>
        <dbReference type="ChEBI" id="CHEBI:37565"/>
    </ligand>
</feature>
<comment type="subcellular location">
    <subcellularLocation>
        <location evidence="8">Cytoplasm</location>
    </subcellularLocation>
    <text evidence="8">Assembles at midcell at the inner surface of the cytoplasmic membrane.</text>
</comment>
<feature type="region of interest" description="Disordered" evidence="11">
    <location>
        <begin position="372"/>
        <end position="450"/>
    </location>
</feature>
<dbReference type="GO" id="GO:0003924">
    <property type="term" value="F:GTPase activity"/>
    <property type="evidence" value="ECO:0007669"/>
    <property type="project" value="UniProtKB-UniRule"/>
</dbReference>
<evidence type="ECO:0000256" key="11">
    <source>
        <dbReference type="SAM" id="MobiDB-lite"/>
    </source>
</evidence>
<feature type="binding site" evidence="8">
    <location>
        <begin position="105"/>
        <end position="107"/>
    </location>
    <ligand>
        <name>GTP</name>
        <dbReference type="ChEBI" id="CHEBI:37565"/>
    </ligand>
</feature>
<evidence type="ECO:0000256" key="8">
    <source>
        <dbReference type="HAMAP-Rule" id="MF_00909"/>
    </source>
</evidence>
<dbReference type="InterPro" id="IPR018316">
    <property type="entry name" value="Tubulin/FtsZ_2-layer-sand-dom"/>
</dbReference>
<evidence type="ECO:0000313" key="14">
    <source>
        <dbReference type="EMBL" id="MBI9115461.1"/>
    </source>
</evidence>
<name>A0A934ICS3_9MICO</name>
<dbReference type="FunFam" id="3.40.50.1440:FF:000001">
    <property type="entry name" value="Cell division protein FtsZ"/>
    <property type="match status" value="1"/>
</dbReference>
<comment type="function">
    <text evidence="8 10">Essential cell division protein that forms a contractile ring structure (Z ring) at the future cell division site. The regulation of the ring assembly controls the timing and the location of cell division. One of the functions of the FtsZ ring is to recruit other cell division proteins to the septum to produce a new cell wall between the dividing cells. Binds GTP and shows GTPase activity.</text>
</comment>
<dbReference type="Proteomes" id="UP000602087">
    <property type="component" value="Unassembled WGS sequence"/>
</dbReference>
<proteinExistence type="inferred from homology"/>
<sequence length="450" mass="46843">MTTPQNYLAVIKVVGIGGGGVNAVNRMIEVGLKGVEFIAINTDAQALLMSDADVKLDVGRELTRGLGAGADPEVGKKAAEDHEEEIEDVLRGADMVFVTAGEGGGTGTGGAPVVARIARSLGALTVGVVTRPFTFEGRRRATQADSGIEALREEVDTLIVIPNDRLLSMSDRNVSALDAFHSADQVLLSGVQGITDLITTPGLINLDFADVKSVMQGAGSALMGIGSARGDDRAVQAAELAISSPLLEASIDGAHGVLLSIQGGSDLGLFEINEAARLVHEAAHPEANIIFGAVIDDALGDEVRVTVIAAGFDGGAPQTRKDARGGQVGGGAPQAPVQQTQAAPPPVTLAPVPTTTGVHALARPVVPLDSGFDGADVAPLNPSTRQPVQPAPEQREEQHHQHQQPEQVPAFLSTDPDAVTRTGQLEVPRIFDEEPPRRRVEELDVPDFLK</sequence>
<dbReference type="InterPro" id="IPR037103">
    <property type="entry name" value="Tubulin/FtsZ-like_C"/>
</dbReference>
<dbReference type="SUPFAM" id="SSF52490">
    <property type="entry name" value="Tubulin nucleotide-binding domain-like"/>
    <property type="match status" value="1"/>
</dbReference>
<dbReference type="Gene3D" id="3.40.50.1440">
    <property type="entry name" value="Tubulin/FtsZ, GTPase domain"/>
    <property type="match status" value="1"/>
</dbReference>
<feature type="binding site" evidence="8">
    <location>
        <position position="136"/>
    </location>
    <ligand>
        <name>GTP</name>
        <dbReference type="ChEBI" id="CHEBI:37565"/>
    </ligand>
</feature>
<evidence type="ECO:0000256" key="10">
    <source>
        <dbReference type="RuleBase" id="RU000631"/>
    </source>
</evidence>
<evidence type="ECO:0000256" key="4">
    <source>
        <dbReference type="ARBA" id="ARBA00022741"/>
    </source>
</evidence>
<feature type="domain" description="Tubulin/FtsZ GTPase" evidence="12">
    <location>
        <begin position="10"/>
        <end position="202"/>
    </location>
</feature>
<dbReference type="InterPro" id="IPR036525">
    <property type="entry name" value="Tubulin/FtsZ_GTPase_sf"/>
</dbReference>
<dbReference type="SMART" id="SM00864">
    <property type="entry name" value="Tubulin"/>
    <property type="match status" value="1"/>
</dbReference>
<dbReference type="SUPFAM" id="SSF55307">
    <property type="entry name" value="Tubulin C-terminal domain-like"/>
    <property type="match status" value="1"/>
</dbReference>
<gene>
    <name evidence="8 14" type="primary">ftsZ</name>
    <name evidence="14" type="ORF">JAV76_10610</name>
</gene>
<organism evidence="14 15">
    <name type="scientific">Sanguibacter suaedae</name>
    <dbReference type="NCBI Taxonomy" id="2795737"/>
    <lineage>
        <taxon>Bacteria</taxon>
        <taxon>Bacillati</taxon>
        <taxon>Actinomycetota</taxon>
        <taxon>Actinomycetes</taxon>
        <taxon>Micrococcales</taxon>
        <taxon>Sanguibacteraceae</taxon>
        <taxon>Sanguibacter</taxon>
    </lineage>
</organism>
<evidence type="ECO:0000259" key="12">
    <source>
        <dbReference type="SMART" id="SM00864"/>
    </source>
</evidence>
<evidence type="ECO:0000256" key="1">
    <source>
        <dbReference type="ARBA" id="ARBA00009690"/>
    </source>
</evidence>
<dbReference type="GO" id="GO:0043093">
    <property type="term" value="P:FtsZ-dependent cytokinesis"/>
    <property type="evidence" value="ECO:0007669"/>
    <property type="project" value="UniProtKB-UniRule"/>
</dbReference>
<dbReference type="InterPro" id="IPR045061">
    <property type="entry name" value="FtsZ/CetZ"/>
</dbReference>
<dbReference type="RefSeq" id="WP_198734029.1">
    <property type="nucleotide sequence ID" value="NZ_JAEINH010000008.1"/>
</dbReference>
<reference evidence="14" key="1">
    <citation type="submission" date="2020-12" db="EMBL/GenBank/DDBJ databases">
        <title>Sanguibacter suaedae sp. nov., isolated from Suaeda aralocaspica.</title>
        <authorList>
            <person name="Ma Q."/>
        </authorList>
    </citation>
    <scope>NUCLEOTIDE SEQUENCE</scope>
    <source>
        <strain evidence="14">YZGR15</strain>
    </source>
</reference>
<dbReference type="NCBIfam" id="TIGR00065">
    <property type="entry name" value="ftsZ"/>
    <property type="match status" value="1"/>
</dbReference>
<dbReference type="GO" id="GO:0000917">
    <property type="term" value="P:division septum assembly"/>
    <property type="evidence" value="ECO:0007669"/>
    <property type="project" value="UniProtKB-KW"/>
</dbReference>
<protein>
    <recommendedName>
        <fullName evidence="8 9">Cell division protein FtsZ</fullName>
    </recommendedName>
</protein>
<dbReference type="Pfam" id="PF00091">
    <property type="entry name" value="Tubulin"/>
    <property type="match status" value="1"/>
</dbReference>
<feature type="binding site" evidence="8">
    <location>
        <position position="140"/>
    </location>
    <ligand>
        <name>GTP</name>
        <dbReference type="ChEBI" id="CHEBI:37565"/>
    </ligand>
</feature>
<dbReference type="PANTHER" id="PTHR30314">
    <property type="entry name" value="CELL DIVISION PROTEIN FTSZ-RELATED"/>
    <property type="match status" value="1"/>
</dbReference>
<dbReference type="SMART" id="SM00865">
    <property type="entry name" value="Tubulin_C"/>
    <property type="match status" value="1"/>
</dbReference>
<dbReference type="HAMAP" id="MF_00909">
    <property type="entry name" value="FtsZ"/>
    <property type="match status" value="1"/>
</dbReference>
<dbReference type="GO" id="GO:0032153">
    <property type="term" value="C:cell division site"/>
    <property type="evidence" value="ECO:0007669"/>
    <property type="project" value="UniProtKB-UniRule"/>
</dbReference>
<dbReference type="AlphaFoldDB" id="A0A934ICS3"/>
<dbReference type="PANTHER" id="PTHR30314:SF3">
    <property type="entry name" value="MITOCHONDRIAL DIVISION PROTEIN FSZA"/>
    <property type="match status" value="1"/>
</dbReference>
<evidence type="ECO:0000256" key="3">
    <source>
        <dbReference type="ARBA" id="ARBA00022618"/>
    </source>
</evidence>
<keyword evidence="3 8" id="KW-0132">Cell division</keyword>
<keyword evidence="5 8" id="KW-0342">GTP-binding</keyword>
<evidence type="ECO:0000256" key="6">
    <source>
        <dbReference type="ARBA" id="ARBA00023210"/>
    </source>
</evidence>
<dbReference type="InterPro" id="IPR020805">
    <property type="entry name" value="Cell_div_FtsZ_CS"/>
</dbReference>
<evidence type="ECO:0000256" key="2">
    <source>
        <dbReference type="ARBA" id="ARBA00022490"/>
    </source>
</evidence>
<feature type="binding site" evidence="8">
    <location>
        <begin position="18"/>
        <end position="22"/>
    </location>
    <ligand>
        <name>GTP</name>
        <dbReference type="ChEBI" id="CHEBI:37565"/>
    </ligand>
</feature>
<dbReference type="InterPro" id="IPR024757">
    <property type="entry name" value="FtsZ_C"/>
</dbReference>
<keyword evidence="2 8" id="KW-0963">Cytoplasm</keyword>